<dbReference type="InterPro" id="IPR032466">
    <property type="entry name" value="Metal_Hydrolase"/>
</dbReference>
<dbReference type="InterPro" id="IPR006680">
    <property type="entry name" value="Amidohydro-rel"/>
</dbReference>
<name>A0ABV1VWL7_9ACTN</name>
<evidence type="ECO:0000259" key="2">
    <source>
        <dbReference type="Pfam" id="PF04909"/>
    </source>
</evidence>
<evidence type="ECO:0000313" key="3">
    <source>
        <dbReference type="EMBL" id="MER6976332.1"/>
    </source>
</evidence>
<protein>
    <submittedName>
        <fullName evidence="3">Amidohydrolase family protein</fullName>
    </submittedName>
</protein>
<gene>
    <name evidence="3" type="ORF">ABT317_04575</name>
</gene>
<dbReference type="Pfam" id="PF04909">
    <property type="entry name" value="Amidohydro_2"/>
    <property type="match status" value="1"/>
</dbReference>
<evidence type="ECO:0000313" key="4">
    <source>
        <dbReference type="Proteomes" id="UP001458415"/>
    </source>
</evidence>
<dbReference type="EMBL" id="JBEPCU010000036">
    <property type="protein sequence ID" value="MER6976332.1"/>
    <property type="molecule type" value="Genomic_DNA"/>
</dbReference>
<feature type="domain" description="Amidohydrolase-related" evidence="2">
    <location>
        <begin position="7"/>
        <end position="282"/>
    </location>
</feature>
<dbReference type="PANTHER" id="PTHR43569:SF2">
    <property type="entry name" value="AMIDOHYDROLASE-RELATED DOMAIN-CONTAINING PROTEIN"/>
    <property type="match status" value="1"/>
</dbReference>
<reference evidence="3 4" key="1">
    <citation type="submission" date="2024-06" db="EMBL/GenBank/DDBJ databases">
        <title>The Natural Products Discovery Center: Release of the First 8490 Sequenced Strains for Exploring Actinobacteria Biosynthetic Diversity.</title>
        <authorList>
            <person name="Kalkreuter E."/>
            <person name="Kautsar S.A."/>
            <person name="Yang D."/>
            <person name="Bader C.D."/>
            <person name="Teijaro C.N."/>
            <person name="Fluegel L."/>
            <person name="Davis C.M."/>
            <person name="Simpson J.R."/>
            <person name="Lauterbach L."/>
            <person name="Steele A.D."/>
            <person name="Gui C."/>
            <person name="Meng S."/>
            <person name="Li G."/>
            <person name="Viehrig K."/>
            <person name="Ye F."/>
            <person name="Su P."/>
            <person name="Kiefer A.F."/>
            <person name="Nichols A."/>
            <person name="Cepeda A.J."/>
            <person name="Yan W."/>
            <person name="Fan B."/>
            <person name="Jiang Y."/>
            <person name="Adhikari A."/>
            <person name="Zheng C.-J."/>
            <person name="Schuster L."/>
            <person name="Cowan T.M."/>
            <person name="Smanski M.J."/>
            <person name="Chevrette M.G."/>
            <person name="De Carvalho L.P.S."/>
            <person name="Shen B."/>
        </authorList>
    </citation>
    <scope>NUCLEOTIDE SEQUENCE [LARGE SCALE GENOMIC DNA]</scope>
    <source>
        <strain evidence="3 4">NPDC000634</strain>
    </source>
</reference>
<keyword evidence="4" id="KW-1185">Reference proteome</keyword>
<proteinExistence type="inferred from homology"/>
<dbReference type="PANTHER" id="PTHR43569">
    <property type="entry name" value="AMIDOHYDROLASE"/>
    <property type="match status" value="1"/>
</dbReference>
<organism evidence="3 4">
    <name type="scientific">Streptomyces carpinensis</name>
    <dbReference type="NCBI Taxonomy" id="66369"/>
    <lineage>
        <taxon>Bacteria</taxon>
        <taxon>Bacillati</taxon>
        <taxon>Actinomycetota</taxon>
        <taxon>Actinomycetes</taxon>
        <taxon>Kitasatosporales</taxon>
        <taxon>Streptomycetaceae</taxon>
        <taxon>Streptomyces</taxon>
    </lineage>
</organism>
<comment type="similarity">
    <text evidence="1">Belongs to the metallo-dependent hydrolases superfamily.</text>
</comment>
<dbReference type="SUPFAM" id="SSF51556">
    <property type="entry name" value="Metallo-dependent hydrolases"/>
    <property type="match status" value="1"/>
</dbReference>
<comment type="caution">
    <text evidence="3">The sequence shown here is derived from an EMBL/GenBank/DDBJ whole genome shotgun (WGS) entry which is preliminary data.</text>
</comment>
<sequence length="285" mass="31357">MTAPDRVDAHHHVWDLRRRPQPWTEGVPALHRSFPFEELKPQLAVNGVGATVVLHTVASIDETHELLRLSAGQPAIAGVVGWFDLASPALADDLTAARAMPGGRHLVGARHQLQEEPDPQWLDQPAVRRGLRTLAEHRLAYDIVVSPERLPTVVRAVTDNPELRFVLDHAGKPPLRTGALDSWNRDLTRLALLDNVTVKLSGLVTEADWERWTVADLRPAASTVIDLFGPGRTMFGSDWPVCLAAGADYARVAGTFEELVSGLDEAERALVWGGTARRVYRLEAE</sequence>
<dbReference type="InterPro" id="IPR052350">
    <property type="entry name" value="Metallo-dep_Lactonases"/>
</dbReference>
<dbReference type="Proteomes" id="UP001458415">
    <property type="component" value="Unassembled WGS sequence"/>
</dbReference>
<evidence type="ECO:0000256" key="1">
    <source>
        <dbReference type="ARBA" id="ARBA00038310"/>
    </source>
</evidence>
<accession>A0ABV1VWL7</accession>
<dbReference type="Gene3D" id="3.20.20.140">
    <property type="entry name" value="Metal-dependent hydrolases"/>
    <property type="match status" value="1"/>
</dbReference>